<name>A0A7W8MHS6_9CAUL</name>
<sequence>MNRPVPRTRVAAAPAVSNRILLVSGSLVAAAAMAFAVPAAFAQSQPGDGAPLTIQAVTERPSLNLSAYGEVKTAPDMATISFGVVTEAPTAAEAMSQNAARMNQVMAALRRAGVSERDVQTSGLNLSAQYDYVQNEPPRLRGYQASNQVTVIINDLTRVGSTADAVVAAGVNQINGISFGLKDPTAAENQARQIAVRNLQAKAALYSQALGVPLGGIRSLTEGGGYSPRPPQPMYARAEMAMDGGSTPVAAGELTVRIDITGVYDLNR</sequence>
<evidence type="ECO:0000256" key="1">
    <source>
        <dbReference type="SAM" id="SignalP"/>
    </source>
</evidence>
<evidence type="ECO:0000313" key="2">
    <source>
        <dbReference type="EMBL" id="MBB5292527.1"/>
    </source>
</evidence>
<comment type="caution">
    <text evidence="2">The sequence shown here is derived from an EMBL/GenBank/DDBJ whole genome shotgun (WGS) entry which is preliminary data.</text>
</comment>
<dbReference type="EMBL" id="JACHFZ010000004">
    <property type="protein sequence ID" value="MBB5292527.1"/>
    <property type="molecule type" value="Genomic_DNA"/>
</dbReference>
<keyword evidence="1" id="KW-0732">Signal</keyword>
<dbReference type="InterPro" id="IPR052022">
    <property type="entry name" value="26kDa_periplasmic_antigen"/>
</dbReference>
<gene>
    <name evidence="2" type="ORF">HNQ67_002051</name>
</gene>
<evidence type="ECO:0000313" key="3">
    <source>
        <dbReference type="Proteomes" id="UP000566663"/>
    </source>
</evidence>
<feature type="signal peptide" evidence="1">
    <location>
        <begin position="1"/>
        <end position="42"/>
    </location>
</feature>
<dbReference type="PANTHER" id="PTHR34387:SF1">
    <property type="entry name" value="PERIPLASMIC IMMUNOGENIC PROTEIN"/>
    <property type="match status" value="1"/>
</dbReference>
<dbReference type="InterPro" id="IPR007497">
    <property type="entry name" value="SIMPL/DUF541"/>
</dbReference>
<proteinExistence type="predicted"/>
<reference evidence="2 3" key="1">
    <citation type="submission" date="2020-08" db="EMBL/GenBank/DDBJ databases">
        <title>Genomic Encyclopedia of Type Strains, Phase IV (KMG-IV): sequencing the most valuable type-strain genomes for metagenomic binning, comparative biology and taxonomic classification.</title>
        <authorList>
            <person name="Goeker M."/>
        </authorList>
    </citation>
    <scope>NUCLEOTIDE SEQUENCE [LARGE SCALE GENOMIC DNA]</scope>
    <source>
        <strain evidence="2 3">DSM 25335</strain>
    </source>
</reference>
<dbReference type="Pfam" id="PF04402">
    <property type="entry name" value="SIMPL"/>
    <property type="match status" value="1"/>
</dbReference>
<feature type="chain" id="PRO_5030540622" description="26 kDa periplasmic immunogenic protein" evidence="1">
    <location>
        <begin position="43"/>
        <end position="268"/>
    </location>
</feature>
<dbReference type="Gene3D" id="3.30.70.2970">
    <property type="entry name" value="Protein of unknown function (DUF541), domain 2"/>
    <property type="match status" value="1"/>
</dbReference>
<dbReference type="RefSeq" id="WP_183255029.1">
    <property type="nucleotide sequence ID" value="NZ_BAAAFF010000001.1"/>
</dbReference>
<dbReference type="Proteomes" id="UP000566663">
    <property type="component" value="Unassembled WGS sequence"/>
</dbReference>
<dbReference type="GO" id="GO:0006974">
    <property type="term" value="P:DNA damage response"/>
    <property type="evidence" value="ECO:0007669"/>
    <property type="project" value="TreeGrafter"/>
</dbReference>
<evidence type="ECO:0008006" key="4">
    <source>
        <dbReference type="Google" id="ProtNLM"/>
    </source>
</evidence>
<dbReference type="AlphaFoldDB" id="A0A7W8MHS6"/>
<dbReference type="PANTHER" id="PTHR34387">
    <property type="entry name" value="SLR1258 PROTEIN"/>
    <property type="match status" value="1"/>
</dbReference>
<organism evidence="2 3">
    <name type="scientific">Brevundimonas basaltis</name>
    <dbReference type="NCBI Taxonomy" id="472166"/>
    <lineage>
        <taxon>Bacteria</taxon>
        <taxon>Pseudomonadati</taxon>
        <taxon>Pseudomonadota</taxon>
        <taxon>Alphaproteobacteria</taxon>
        <taxon>Caulobacterales</taxon>
        <taxon>Caulobacteraceae</taxon>
        <taxon>Brevundimonas</taxon>
    </lineage>
</organism>
<protein>
    <recommendedName>
        <fullName evidence="4">26 kDa periplasmic immunogenic protein</fullName>
    </recommendedName>
</protein>
<dbReference type="Gene3D" id="3.30.110.170">
    <property type="entry name" value="Protein of unknown function (DUF541), domain 1"/>
    <property type="match status" value="1"/>
</dbReference>
<accession>A0A7W8MHS6</accession>
<keyword evidence="3" id="KW-1185">Reference proteome</keyword>